<dbReference type="GeneID" id="7270778"/>
<dbReference type="GO" id="GO:0003824">
    <property type="term" value="F:catalytic activity"/>
    <property type="evidence" value="ECO:0007669"/>
    <property type="project" value="InterPro"/>
</dbReference>
<evidence type="ECO:0000256" key="2">
    <source>
        <dbReference type="ARBA" id="ARBA00022691"/>
    </source>
</evidence>
<feature type="binding site" evidence="6">
    <location>
        <position position="325"/>
    </location>
    <ligand>
        <name>[4Fe-4S] cluster</name>
        <dbReference type="ChEBI" id="CHEBI:49883"/>
        <note>4Fe-4S-S-AdoMet</note>
    </ligand>
</feature>
<dbReference type="AlphaFoldDB" id="B8GKX9"/>
<dbReference type="KEGG" id="mpl:Mpal_1972"/>
<keyword evidence="10" id="KW-1185">Reference proteome</keyword>
<keyword evidence="5 6" id="KW-0411">Iron-sulfur</keyword>
<dbReference type="Pfam" id="PF08497">
    <property type="entry name" value="Radical_SAM_N"/>
    <property type="match status" value="1"/>
</dbReference>
<feature type="binding site" evidence="6">
    <location>
        <position position="332"/>
    </location>
    <ligand>
        <name>[4Fe-4S] cluster</name>
        <dbReference type="ChEBI" id="CHEBI:49883"/>
        <note>4Fe-4S-S-AdoMet</note>
    </ligand>
</feature>
<evidence type="ECO:0000256" key="1">
    <source>
        <dbReference type="ARBA" id="ARBA00022485"/>
    </source>
</evidence>
<evidence type="ECO:0000256" key="7">
    <source>
        <dbReference type="SAM" id="MobiDB-lite"/>
    </source>
</evidence>
<feature type="compositionally biased region" description="Basic and acidic residues" evidence="7">
    <location>
        <begin position="1"/>
        <end position="12"/>
    </location>
</feature>
<feature type="region of interest" description="Disordered" evidence="7">
    <location>
        <begin position="104"/>
        <end position="129"/>
    </location>
</feature>
<evidence type="ECO:0000313" key="9">
    <source>
        <dbReference type="EMBL" id="ACL17275.1"/>
    </source>
</evidence>
<dbReference type="HOGENOM" id="CLU_018288_2_0_2"/>
<dbReference type="PROSITE" id="PS51918">
    <property type="entry name" value="RADICAL_SAM"/>
    <property type="match status" value="1"/>
</dbReference>
<accession>B8GKX9</accession>
<evidence type="ECO:0000256" key="6">
    <source>
        <dbReference type="HAMAP-Rule" id="MF_01251"/>
    </source>
</evidence>
<comment type="similarity">
    <text evidence="6">Belongs to the UPF0313 family.</text>
</comment>
<dbReference type="InterPro" id="IPR007197">
    <property type="entry name" value="rSAM"/>
</dbReference>
<gene>
    <name evidence="9" type="ordered locus">Mpal_1972</name>
</gene>
<name>B8GKX9_METPE</name>
<evidence type="ECO:0000256" key="5">
    <source>
        <dbReference type="ARBA" id="ARBA00023014"/>
    </source>
</evidence>
<dbReference type="Pfam" id="PF11842">
    <property type="entry name" value="DUF3362"/>
    <property type="match status" value="1"/>
</dbReference>
<dbReference type="EMBL" id="CP001338">
    <property type="protein sequence ID" value="ACL17275.1"/>
    <property type="molecule type" value="Genomic_DNA"/>
</dbReference>
<dbReference type="InterPro" id="IPR024560">
    <property type="entry name" value="UPF0313_C"/>
</dbReference>
<reference evidence="9 10" key="1">
    <citation type="journal article" date="2015" name="Genome Announc.">
        <title>Complete Genome Sequence of Methanosphaerula palustris E1-9CT, a Hydrogenotrophic Methanogen Isolated from a Minerotrophic Fen Peatland.</title>
        <authorList>
            <person name="Cadillo-Quiroz H."/>
            <person name="Browne P."/>
            <person name="Kyrpides N."/>
            <person name="Woyke T."/>
            <person name="Goodwin L."/>
            <person name="Detter C."/>
            <person name="Yavitt J.B."/>
            <person name="Zinder S.H."/>
        </authorList>
    </citation>
    <scope>NUCLEOTIDE SEQUENCE [LARGE SCALE GENOMIC DNA]</scope>
    <source>
        <strain evidence="10">ATCC BAA-1556 / DSM 19958 / E1-9c</strain>
    </source>
</reference>
<dbReference type="SFLD" id="SFLDS00029">
    <property type="entry name" value="Radical_SAM"/>
    <property type="match status" value="1"/>
</dbReference>
<dbReference type="SFLD" id="SFLDG01069">
    <property type="entry name" value="UPF0313"/>
    <property type="match status" value="1"/>
</dbReference>
<dbReference type="SFLD" id="SFLDG01082">
    <property type="entry name" value="B12-binding_domain_containing"/>
    <property type="match status" value="1"/>
</dbReference>
<dbReference type="Proteomes" id="UP000002457">
    <property type="component" value="Chromosome"/>
</dbReference>
<evidence type="ECO:0000313" key="10">
    <source>
        <dbReference type="Proteomes" id="UP000002457"/>
    </source>
</evidence>
<evidence type="ECO:0000256" key="4">
    <source>
        <dbReference type="ARBA" id="ARBA00023004"/>
    </source>
</evidence>
<keyword evidence="3 6" id="KW-0479">Metal-binding</keyword>
<keyword evidence="1 6" id="KW-0004">4Fe-4S</keyword>
<dbReference type="PANTHER" id="PTHR32331:SF0">
    <property type="entry name" value="UPF0313 PROTEIN YGIQ"/>
    <property type="match status" value="1"/>
</dbReference>
<dbReference type="SMART" id="SM00729">
    <property type="entry name" value="Elp3"/>
    <property type="match status" value="1"/>
</dbReference>
<comment type="cofactor">
    <cofactor evidence="6">
        <name>[4Fe-4S] cluster</name>
        <dbReference type="ChEBI" id="CHEBI:49883"/>
    </cofactor>
    <text evidence="6">Binds 1 [4Fe-4S] cluster. The cluster is coordinated with 3 cysteines and an exchangeable S-adenosyl-L-methionine.</text>
</comment>
<feature type="region of interest" description="Disordered" evidence="7">
    <location>
        <begin position="1"/>
        <end position="20"/>
    </location>
</feature>
<organism evidence="9 10">
    <name type="scientific">Methanosphaerula palustris (strain ATCC BAA-1556 / DSM 19958 / E1-9c)</name>
    <dbReference type="NCBI Taxonomy" id="521011"/>
    <lineage>
        <taxon>Archaea</taxon>
        <taxon>Methanobacteriati</taxon>
        <taxon>Methanobacteriota</taxon>
        <taxon>Stenosarchaea group</taxon>
        <taxon>Methanomicrobia</taxon>
        <taxon>Methanomicrobiales</taxon>
        <taxon>Methanoregulaceae</taxon>
        <taxon>Methanosphaerula</taxon>
    </lineage>
</organism>
<dbReference type="RefSeq" id="WP_012618594.1">
    <property type="nucleotide sequence ID" value="NC_011832.1"/>
</dbReference>
<dbReference type="InterPro" id="IPR058240">
    <property type="entry name" value="rSAM_sf"/>
</dbReference>
<dbReference type="STRING" id="521011.Mpal_1972"/>
<dbReference type="eggNOG" id="arCOG04984">
    <property type="taxonomic scope" value="Archaea"/>
</dbReference>
<sequence length="621" mass="69254">MDQVMKRDERCRGAGRPQPEFLPMSMREARKLGISQFDVILISGDAYVDHPSFGTALIGRVLWEAGYTVGVIAQPDWHGPDDLTALGRPRLFFSVSSGSVDSMVNHYTPNKKRRSEDVYSPGGRPNRPDRATIVYAQQVHALFPETPLLLGGIEASLRRFAHYDYWSDSIRQSILADAPADLVVYGMGEQQIVAIADRLNTGESIGEIMDIAGTTVKMAPKTWRATDPGDAVVIPSYTEVAGDKRVYAEAFRLHALEQNPITGRRVVQPHSKTVIIQNPPALPLSTEALDRIYALPFTRKAHPSYTTKVPALEPVRFSVTSHRGCFGSCSFCALTHHQGRIIQSRSVSSIVDEVTRMTRMKGWKGIVQDVGGPSANMYGLSCPRWWTLGPCADRACSPDCLSLTVSHQQQVEMLSALRAVPGVRKVFISSGVRYDLVLADHSTYLQDLVRHHVSGHLKIAPEHFVDSVTARMHKPGRAIFETFQRAYDKTVRETGLRQYLLPYLMSGHPGCTVGDMIEMARYIEDHHLYTEQVQDFTPTPMSVSTCMYATGLDPFTMKPVHVPTGREKQIQRAFLRYRDPANETMVREGLAQTKREDLIGSGPKCLLPDHRAGKMIGFRRP</sequence>
<dbReference type="InterPro" id="IPR006638">
    <property type="entry name" value="Elp3/MiaA/NifB-like_rSAM"/>
</dbReference>
<dbReference type="HAMAP" id="MF_01251">
    <property type="entry name" value="UPF0313"/>
    <property type="match status" value="1"/>
</dbReference>
<keyword evidence="2 6" id="KW-0949">S-adenosyl-L-methionine</keyword>
<dbReference type="SUPFAM" id="SSF102114">
    <property type="entry name" value="Radical SAM enzymes"/>
    <property type="match status" value="1"/>
</dbReference>
<protein>
    <submittedName>
        <fullName evidence="9">Radical SAM domain protein</fullName>
    </submittedName>
</protein>
<feature type="binding site" evidence="6">
    <location>
        <position position="329"/>
    </location>
    <ligand>
        <name>[4Fe-4S] cluster</name>
        <dbReference type="ChEBI" id="CHEBI:49883"/>
        <note>4Fe-4S-S-AdoMet</note>
    </ligand>
</feature>
<dbReference type="InterPro" id="IPR022946">
    <property type="entry name" value="UPF0313"/>
</dbReference>
<proteinExistence type="inferred from homology"/>
<dbReference type="InterPro" id="IPR023404">
    <property type="entry name" value="rSAM_horseshoe"/>
</dbReference>
<dbReference type="PANTHER" id="PTHR32331">
    <property type="entry name" value="UPF0313 PROTEIN YGIQ"/>
    <property type="match status" value="1"/>
</dbReference>
<dbReference type="NCBIfam" id="TIGR03904">
    <property type="entry name" value="SAM_YgiQ"/>
    <property type="match status" value="1"/>
</dbReference>
<evidence type="ECO:0000259" key="8">
    <source>
        <dbReference type="PROSITE" id="PS51918"/>
    </source>
</evidence>
<evidence type="ECO:0000256" key="3">
    <source>
        <dbReference type="ARBA" id="ARBA00022723"/>
    </source>
</evidence>
<dbReference type="Gene3D" id="3.80.30.20">
    <property type="entry name" value="tm_1862 like domain"/>
    <property type="match status" value="1"/>
</dbReference>
<dbReference type="GO" id="GO:0051539">
    <property type="term" value="F:4 iron, 4 sulfur cluster binding"/>
    <property type="evidence" value="ECO:0007669"/>
    <property type="project" value="UniProtKB-KW"/>
</dbReference>
<dbReference type="InterPro" id="IPR013704">
    <property type="entry name" value="UPF0313_N"/>
</dbReference>
<feature type="domain" description="Radical SAM core" evidence="8">
    <location>
        <begin position="311"/>
        <end position="578"/>
    </location>
</feature>
<dbReference type="GO" id="GO:0005506">
    <property type="term" value="F:iron ion binding"/>
    <property type="evidence" value="ECO:0007669"/>
    <property type="project" value="UniProtKB-UniRule"/>
</dbReference>
<keyword evidence="4 6" id="KW-0408">Iron</keyword>